<accession>A0A1M7L5E1</accession>
<dbReference type="EMBL" id="FRCT01000011">
    <property type="protein sequence ID" value="SHM73107.1"/>
    <property type="molecule type" value="Genomic_DNA"/>
</dbReference>
<evidence type="ECO:0000259" key="1">
    <source>
        <dbReference type="PROSITE" id="PS51186"/>
    </source>
</evidence>
<evidence type="ECO:0000313" key="2">
    <source>
        <dbReference type="EMBL" id="SHM73107.1"/>
    </source>
</evidence>
<keyword evidence="2" id="KW-0808">Transferase</keyword>
<dbReference type="GO" id="GO:0016747">
    <property type="term" value="F:acyltransferase activity, transferring groups other than amino-acyl groups"/>
    <property type="evidence" value="ECO:0007669"/>
    <property type="project" value="InterPro"/>
</dbReference>
<dbReference type="InterPro" id="IPR051531">
    <property type="entry name" value="N-acetyltransferase"/>
</dbReference>
<dbReference type="PANTHER" id="PTHR43792:SF1">
    <property type="entry name" value="N-ACETYLTRANSFERASE DOMAIN-CONTAINING PROTEIN"/>
    <property type="match status" value="1"/>
</dbReference>
<feature type="domain" description="N-acetyltransferase" evidence="1">
    <location>
        <begin position="14"/>
        <end position="180"/>
    </location>
</feature>
<dbReference type="Proteomes" id="UP000184394">
    <property type="component" value="Unassembled WGS sequence"/>
</dbReference>
<dbReference type="Pfam" id="PF13302">
    <property type="entry name" value="Acetyltransf_3"/>
    <property type="match status" value="1"/>
</dbReference>
<dbReference type="InterPro" id="IPR016181">
    <property type="entry name" value="Acyl_CoA_acyltransferase"/>
</dbReference>
<dbReference type="Gene3D" id="3.40.630.30">
    <property type="match status" value="1"/>
</dbReference>
<sequence>MHHSGTFTIDTPRLLLRRFEPQDLETMHRNWASVSSVQIEYGEPVYKTIDEARGLLEQYISGYSSESFYRWAIIEKASGENIGQIAFCRVYEELRTAEIEYCIGTAFQGNGYAGEALSAVIENVFRHTDFLKLEAYHRAENTKSGRVLEKSSMHITDNVERFRREGLEPEGEVCYCIEKS</sequence>
<dbReference type="InterPro" id="IPR000182">
    <property type="entry name" value="GNAT_dom"/>
</dbReference>
<dbReference type="PROSITE" id="PS51186">
    <property type="entry name" value="GNAT"/>
    <property type="match status" value="1"/>
</dbReference>
<evidence type="ECO:0000313" key="3">
    <source>
        <dbReference type="Proteomes" id="UP000184394"/>
    </source>
</evidence>
<dbReference type="OrthoDB" id="9785602at2"/>
<gene>
    <name evidence="2" type="ORF">SAMN04487860_11182</name>
</gene>
<protein>
    <submittedName>
        <fullName evidence="2">Ribosomal-protein-alanine N-acetyltransferase</fullName>
    </submittedName>
</protein>
<reference evidence="2 3" key="1">
    <citation type="submission" date="2016-11" db="EMBL/GenBank/DDBJ databases">
        <authorList>
            <person name="Jaros S."/>
            <person name="Januszkiewicz K."/>
            <person name="Wedrychowicz H."/>
        </authorList>
    </citation>
    <scope>NUCLEOTIDE SEQUENCE [LARGE SCALE GENOMIC DNA]</scope>
    <source>
        <strain evidence="2 3">Y1</strain>
    </source>
</reference>
<dbReference type="SUPFAM" id="SSF55729">
    <property type="entry name" value="Acyl-CoA N-acyltransferases (Nat)"/>
    <property type="match status" value="1"/>
</dbReference>
<dbReference type="RefSeq" id="WP_072951675.1">
    <property type="nucleotide sequence ID" value="NZ_FRCT01000011.1"/>
</dbReference>
<dbReference type="AlphaFoldDB" id="A0A1M7L5E1"/>
<organism evidence="2 3">
    <name type="scientific">Ruminococcus flavefaciens</name>
    <dbReference type="NCBI Taxonomy" id="1265"/>
    <lineage>
        <taxon>Bacteria</taxon>
        <taxon>Bacillati</taxon>
        <taxon>Bacillota</taxon>
        <taxon>Clostridia</taxon>
        <taxon>Eubacteriales</taxon>
        <taxon>Oscillospiraceae</taxon>
        <taxon>Ruminococcus</taxon>
    </lineage>
</organism>
<proteinExistence type="predicted"/>
<dbReference type="PANTHER" id="PTHR43792">
    <property type="entry name" value="GNAT FAMILY, PUTATIVE (AFU_ORTHOLOGUE AFUA_3G00765)-RELATED-RELATED"/>
    <property type="match status" value="1"/>
</dbReference>
<name>A0A1M7L5E1_RUMFL</name>